<proteinExistence type="predicted"/>
<accession>A0AAD1T911</accession>
<gene>
    <name evidence="1" type="ORF">PECUL_23A058543</name>
</gene>
<keyword evidence="2" id="KW-1185">Reference proteome</keyword>
<name>A0AAD1T911_PELCU</name>
<sequence length="130" mass="14189">VVFTFFNTTPLPTQCPSPAADREGIPAVQVTNKAPIRLDIPYQPPIPEAEDPIDQQGALVSEMKVTTNHSQAMGYPTALHSPPPTYLVAKAELKWHGRSLGTFMIPAILGTAWILAVHVQPQQLCRLRIG</sequence>
<feature type="non-terminal residue" evidence="1">
    <location>
        <position position="1"/>
    </location>
</feature>
<protein>
    <submittedName>
        <fullName evidence="1">Uncharacterized protein</fullName>
    </submittedName>
</protein>
<dbReference type="Proteomes" id="UP001295444">
    <property type="component" value="Chromosome 10"/>
</dbReference>
<reference evidence="1" key="1">
    <citation type="submission" date="2022-03" db="EMBL/GenBank/DDBJ databases">
        <authorList>
            <person name="Alioto T."/>
            <person name="Alioto T."/>
            <person name="Gomez Garrido J."/>
        </authorList>
    </citation>
    <scope>NUCLEOTIDE SEQUENCE</scope>
</reference>
<dbReference type="AlphaFoldDB" id="A0AAD1T911"/>
<evidence type="ECO:0000313" key="1">
    <source>
        <dbReference type="EMBL" id="CAH2318727.1"/>
    </source>
</evidence>
<evidence type="ECO:0000313" key="2">
    <source>
        <dbReference type="Proteomes" id="UP001295444"/>
    </source>
</evidence>
<organism evidence="1 2">
    <name type="scientific">Pelobates cultripes</name>
    <name type="common">Western spadefoot toad</name>
    <dbReference type="NCBI Taxonomy" id="61616"/>
    <lineage>
        <taxon>Eukaryota</taxon>
        <taxon>Metazoa</taxon>
        <taxon>Chordata</taxon>
        <taxon>Craniata</taxon>
        <taxon>Vertebrata</taxon>
        <taxon>Euteleostomi</taxon>
        <taxon>Amphibia</taxon>
        <taxon>Batrachia</taxon>
        <taxon>Anura</taxon>
        <taxon>Pelobatoidea</taxon>
        <taxon>Pelobatidae</taxon>
        <taxon>Pelobates</taxon>
    </lineage>
</organism>
<dbReference type="EMBL" id="OW240921">
    <property type="protein sequence ID" value="CAH2318727.1"/>
    <property type="molecule type" value="Genomic_DNA"/>
</dbReference>